<feature type="transmembrane region" description="Helical" evidence="5">
    <location>
        <begin position="6"/>
        <end position="24"/>
    </location>
</feature>
<dbReference type="GO" id="GO:0005886">
    <property type="term" value="C:plasma membrane"/>
    <property type="evidence" value="ECO:0007669"/>
    <property type="project" value="UniProtKB-SubCell"/>
</dbReference>
<feature type="transmembrane region" description="Helical" evidence="5">
    <location>
        <begin position="87"/>
        <end position="107"/>
    </location>
</feature>
<keyword evidence="3 5" id="KW-1133">Transmembrane helix</keyword>
<dbReference type="PATRIC" id="fig|1123269.5.peg.1681"/>
<keyword evidence="2 5" id="KW-0812">Transmembrane</keyword>
<feature type="transmembrane region" description="Helical" evidence="5">
    <location>
        <begin position="31"/>
        <end position="50"/>
    </location>
</feature>
<comment type="similarity">
    <text evidence="5">Belongs to the UPF0060 family.</text>
</comment>
<evidence type="ECO:0000256" key="1">
    <source>
        <dbReference type="ARBA" id="ARBA00022475"/>
    </source>
</evidence>
<comment type="subcellular location">
    <subcellularLocation>
        <location evidence="5">Cell membrane</location>
        <topology evidence="5">Multi-pass membrane protein</topology>
    </subcellularLocation>
</comment>
<evidence type="ECO:0000313" key="7">
    <source>
        <dbReference type="Proteomes" id="UP000018851"/>
    </source>
</evidence>
<dbReference type="Pfam" id="PF02694">
    <property type="entry name" value="UPF0060"/>
    <property type="match status" value="1"/>
</dbReference>
<dbReference type="EMBL" id="CP006644">
    <property type="protein sequence ID" value="AHE53438.1"/>
    <property type="molecule type" value="Genomic_DNA"/>
</dbReference>
<dbReference type="eggNOG" id="COG1742">
    <property type="taxonomic scope" value="Bacteria"/>
</dbReference>
<protein>
    <submittedName>
        <fullName evidence="6">Uncharacterized protein</fullName>
    </submittedName>
</protein>
<dbReference type="SUPFAM" id="SSF103481">
    <property type="entry name" value="Multidrug resistance efflux transporter EmrE"/>
    <property type="match status" value="1"/>
</dbReference>
<organism evidence="6 7">
    <name type="scientific">Sphingomonas sanxanigenens DSM 19645 = NX02</name>
    <dbReference type="NCBI Taxonomy" id="1123269"/>
    <lineage>
        <taxon>Bacteria</taxon>
        <taxon>Pseudomonadati</taxon>
        <taxon>Pseudomonadota</taxon>
        <taxon>Alphaproteobacteria</taxon>
        <taxon>Sphingomonadales</taxon>
        <taxon>Sphingomonadaceae</taxon>
        <taxon>Sphingomonas</taxon>
    </lineage>
</organism>
<dbReference type="NCBIfam" id="NF002586">
    <property type="entry name" value="PRK02237.1"/>
    <property type="match status" value="1"/>
</dbReference>
<dbReference type="InterPro" id="IPR037185">
    <property type="entry name" value="EmrE-like"/>
</dbReference>
<evidence type="ECO:0000256" key="4">
    <source>
        <dbReference type="ARBA" id="ARBA00023136"/>
    </source>
</evidence>
<dbReference type="RefSeq" id="WP_025291696.1">
    <property type="nucleotide sequence ID" value="NZ_CP006644.1"/>
</dbReference>
<dbReference type="KEGG" id="ssan:NX02_08575"/>
<dbReference type="Proteomes" id="UP000018851">
    <property type="component" value="Chromosome"/>
</dbReference>
<sequence>MPYLIYFAAALAEIGGCFAFWAWLRLGRSILWILPGMVCLTLFAWLLTLVDTPAAGRAYAAYGGIYVCTALLWMWSVERILPDRWDLAGGLLCLAGMSLILLAPRSAGA</sequence>
<accession>W0AAT9</accession>
<evidence type="ECO:0000256" key="3">
    <source>
        <dbReference type="ARBA" id="ARBA00022989"/>
    </source>
</evidence>
<dbReference type="AlphaFoldDB" id="W0AAT9"/>
<keyword evidence="1 5" id="KW-1003">Cell membrane</keyword>
<dbReference type="InterPro" id="IPR003844">
    <property type="entry name" value="UPF0060"/>
</dbReference>
<evidence type="ECO:0000313" key="6">
    <source>
        <dbReference type="EMBL" id="AHE53438.1"/>
    </source>
</evidence>
<evidence type="ECO:0000256" key="5">
    <source>
        <dbReference type="HAMAP-Rule" id="MF_00010"/>
    </source>
</evidence>
<dbReference type="PANTHER" id="PTHR36116">
    <property type="entry name" value="UPF0060 MEMBRANE PROTEIN YNFA"/>
    <property type="match status" value="1"/>
</dbReference>
<reference evidence="6 7" key="1">
    <citation type="submission" date="2013-07" db="EMBL/GenBank/DDBJ databases">
        <title>Completed genome of Sphingomonas sanxanigenens NX02.</title>
        <authorList>
            <person name="Ma T."/>
            <person name="Huang H."/>
            <person name="Wu M."/>
            <person name="Li X."/>
            <person name="Li G."/>
        </authorList>
    </citation>
    <scope>NUCLEOTIDE SEQUENCE [LARGE SCALE GENOMIC DNA]</scope>
    <source>
        <strain evidence="6 7">NX02</strain>
    </source>
</reference>
<gene>
    <name evidence="6" type="ORF">NX02_08575</name>
</gene>
<keyword evidence="4 5" id="KW-0472">Membrane</keyword>
<dbReference type="PANTHER" id="PTHR36116:SF1">
    <property type="entry name" value="UPF0060 MEMBRANE PROTEIN YNFA"/>
    <property type="match status" value="1"/>
</dbReference>
<feature type="transmembrane region" description="Helical" evidence="5">
    <location>
        <begin position="56"/>
        <end position="75"/>
    </location>
</feature>
<evidence type="ECO:0000256" key="2">
    <source>
        <dbReference type="ARBA" id="ARBA00022692"/>
    </source>
</evidence>
<dbReference type="OrthoDB" id="123240at2"/>
<proteinExistence type="inferred from homology"/>
<dbReference type="HOGENOM" id="CLU_117653_1_0_5"/>
<dbReference type="HAMAP" id="MF_00010">
    <property type="entry name" value="UPF0060"/>
    <property type="match status" value="1"/>
</dbReference>
<keyword evidence="7" id="KW-1185">Reference proteome</keyword>
<name>W0AAT9_9SPHN</name>